<evidence type="ECO:0000313" key="2">
    <source>
        <dbReference type="EMBL" id="OCK79750.1"/>
    </source>
</evidence>
<gene>
    <name evidence="2" type="ORF">K432DRAFT_382773</name>
</gene>
<protein>
    <recommendedName>
        <fullName evidence="4">Secreted protein</fullName>
    </recommendedName>
</protein>
<dbReference type="Proteomes" id="UP000250266">
    <property type="component" value="Unassembled WGS sequence"/>
</dbReference>
<reference evidence="2 3" key="1">
    <citation type="journal article" date="2016" name="Nat. Commun.">
        <title>Ectomycorrhizal ecology is imprinted in the genome of the dominant symbiotic fungus Cenococcum geophilum.</title>
        <authorList>
            <consortium name="DOE Joint Genome Institute"/>
            <person name="Peter M."/>
            <person name="Kohler A."/>
            <person name="Ohm R.A."/>
            <person name="Kuo A."/>
            <person name="Krutzmann J."/>
            <person name="Morin E."/>
            <person name="Arend M."/>
            <person name="Barry K.W."/>
            <person name="Binder M."/>
            <person name="Choi C."/>
            <person name="Clum A."/>
            <person name="Copeland A."/>
            <person name="Grisel N."/>
            <person name="Haridas S."/>
            <person name="Kipfer T."/>
            <person name="LaButti K."/>
            <person name="Lindquist E."/>
            <person name="Lipzen A."/>
            <person name="Maire R."/>
            <person name="Meier B."/>
            <person name="Mihaltcheva S."/>
            <person name="Molinier V."/>
            <person name="Murat C."/>
            <person name="Poggeler S."/>
            <person name="Quandt C.A."/>
            <person name="Sperisen C."/>
            <person name="Tritt A."/>
            <person name="Tisserant E."/>
            <person name="Crous P.W."/>
            <person name="Henrissat B."/>
            <person name="Nehls U."/>
            <person name="Egli S."/>
            <person name="Spatafora J.W."/>
            <person name="Grigoriev I.V."/>
            <person name="Martin F.M."/>
        </authorList>
    </citation>
    <scope>NUCLEOTIDE SEQUENCE [LARGE SCALE GENOMIC DNA]</scope>
    <source>
        <strain evidence="2 3">CBS 459.81</strain>
    </source>
</reference>
<evidence type="ECO:0000313" key="3">
    <source>
        <dbReference type="Proteomes" id="UP000250266"/>
    </source>
</evidence>
<evidence type="ECO:0008006" key="4">
    <source>
        <dbReference type="Google" id="ProtNLM"/>
    </source>
</evidence>
<evidence type="ECO:0000256" key="1">
    <source>
        <dbReference type="SAM" id="SignalP"/>
    </source>
</evidence>
<name>A0A8E2E992_9PEZI</name>
<feature type="chain" id="PRO_5034096191" description="Secreted protein" evidence="1">
    <location>
        <begin position="30"/>
        <end position="99"/>
    </location>
</feature>
<feature type="signal peptide" evidence="1">
    <location>
        <begin position="1"/>
        <end position="29"/>
    </location>
</feature>
<keyword evidence="3" id="KW-1185">Reference proteome</keyword>
<keyword evidence="1" id="KW-0732">Signal</keyword>
<dbReference type="EMBL" id="KV744989">
    <property type="protein sequence ID" value="OCK79750.1"/>
    <property type="molecule type" value="Genomic_DNA"/>
</dbReference>
<organism evidence="2 3">
    <name type="scientific">Lepidopterella palustris CBS 459.81</name>
    <dbReference type="NCBI Taxonomy" id="1314670"/>
    <lineage>
        <taxon>Eukaryota</taxon>
        <taxon>Fungi</taxon>
        <taxon>Dikarya</taxon>
        <taxon>Ascomycota</taxon>
        <taxon>Pezizomycotina</taxon>
        <taxon>Dothideomycetes</taxon>
        <taxon>Pleosporomycetidae</taxon>
        <taxon>Mytilinidiales</taxon>
        <taxon>Argynnaceae</taxon>
        <taxon>Lepidopterella</taxon>
    </lineage>
</organism>
<dbReference type="AlphaFoldDB" id="A0A8E2E992"/>
<proteinExistence type="predicted"/>
<accession>A0A8E2E992</accession>
<sequence length="99" mass="11187">MLTPAHSCIDQSFLFTSLLLLYSFRSARHLAPGPPTSSPRTSVSSCNASLSDQWANTRDQTRKSCDLKQHNEQAEQVVHDTRDLKNTSVRQQADWLPFL</sequence>